<protein>
    <submittedName>
        <fullName evidence="7">DUF86 domain-containing protein</fullName>
    </submittedName>
</protein>
<dbReference type="GO" id="GO:0000166">
    <property type="term" value="F:nucleotide binding"/>
    <property type="evidence" value="ECO:0007669"/>
    <property type="project" value="UniProtKB-KW"/>
</dbReference>
<dbReference type="PANTHER" id="PTHR34139">
    <property type="entry name" value="UPF0331 PROTEIN MJ0127"/>
    <property type="match status" value="1"/>
</dbReference>
<evidence type="ECO:0000313" key="7">
    <source>
        <dbReference type="EMBL" id="MCP9291311.1"/>
    </source>
</evidence>
<gene>
    <name evidence="7" type="ORF">NM125_06925</name>
</gene>
<name>A0A9X2RDG1_9BACT</name>
<evidence type="ECO:0000256" key="5">
    <source>
        <dbReference type="ARBA" id="ARBA00022801"/>
    </source>
</evidence>
<evidence type="ECO:0000256" key="2">
    <source>
        <dbReference type="ARBA" id="ARBA00022649"/>
    </source>
</evidence>
<keyword evidence="8" id="KW-1185">Reference proteome</keyword>
<comment type="similarity">
    <text evidence="6">Belongs to the HepT RNase toxin family.</text>
</comment>
<sequence>MTKDPIVYIKHMLECIKKVENYTKGINEEEFLDNDLVQDAVIRNFEIIGEATKQLPKHFREKHPSIEWRKIAGMRDKLIHDYIGVDIEAVWGVVEEILPDFKKELNSILEDVD</sequence>
<dbReference type="Proteomes" id="UP001139125">
    <property type="component" value="Unassembled WGS sequence"/>
</dbReference>
<dbReference type="GO" id="GO:0016787">
    <property type="term" value="F:hydrolase activity"/>
    <property type="evidence" value="ECO:0007669"/>
    <property type="project" value="UniProtKB-KW"/>
</dbReference>
<evidence type="ECO:0000256" key="4">
    <source>
        <dbReference type="ARBA" id="ARBA00022741"/>
    </source>
</evidence>
<keyword evidence="4" id="KW-0547">Nucleotide-binding</keyword>
<dbReference type="GO" id="GO:0004540">
    <property type="term" value="F:RNA nuclease activity"/>
    <property type="evidence" value="ECO:0007669"/>
    <property type="project" value="InterPro"/>
</dbReference>
<dbReference type="InterPro" id="IPR037038">
    <property type="entry name" value="HepT-like_sf"/>
</dbReference>
<keyword evidence="5" id="KW-0378">Hydrolase</keyword>
<evidence type="ECO:0000256" key="6">
    <source>
        <dbReference type="ARBA" id="ARBA00024207"/>
    </source>
</evidence>
<dbReference type="Pfam" id="PF01934">
    <property type="entry name" value="HepT-like"/>
    <property type="match status" value="1"/>
</dbReference>
<accession>A0A9X2RDG1</accession>
<keyword evidence="2" id="KW-1277">Toxin-antitoxin system</keyword>
<organism evidence="7 8">
    <name type="scientific">Gracilimonas sediminicola</name>
    <dbReference type="NCBI Taxonomy" id="2952158"/>
    <lineage>
        <taxon>Bacteria</taxon>
        <taxon>Pseudomonadati</taxon>
        <taxon>Balneolota</taxon>
        <taxon>Balneolia</taxon>
        <taxon>Balneolales</taxon>
        <taxon>Balneolaceae</taxon>
        <taxon>Gracilimonas</taxon>
    </lineage>
</organism>
<dbReference type="RefSeq" id="WP_255134139.1">
    <property type="nucleotide sequence ID" value="NZ_JANDBC010000001.1"/>
</dbReference>
<reference evidence="7" key="1">
    <citation type="submission" date="2022-06" db="EMBL/GenBank/DDBJ databases">
        <title>Gracilimonas sp. CAU 1638 isolated from sea sediment.</title>
        <authorList>
            <person name="Kim W."/>
        </authorList>
    </citation>
    <scope>NUCLEOTIDE SEQUENCE</scope>
    <source>
        <strain evidence="7">CAU 1638</strain>
    </source>
</reference>
<keyword evidence="1" id="KW-0597">Phosphoprotein</keyword>
<proteinExistence type="inferred from homology"/>
<evidence type="ECO:0000313" key="8">
    <source>
        <dbReference type="Proteomes" id="UP001139125"/>
    </source>
</evidence>
<dbReference type="Gene3D" id="1.20.120.580">
    <property type="entry name" value="bsu32300-like"/>
    <property type="match status" value="1"/>
</dbReference>
<dbReference type="InterPro" id="IPR008201">
    <property type="entry name" value="HepT-like"/>
</dbReference>
<dbReference type="PANTHER" id="PTHR34139:SF1">
    <property type="entry name" value="RNASE MJ1380-RELATED"/>
    <property type="match status" value="1"/>
</dbReference>
<evidence type="ECO:0000256" key="3">
    <source>
        <dbReference type="ARBA" id="ARBA00022722"/>
    </source>
</evidence>
<dbReference type="EMBL" id="JANDBC010000001">
    <property type="protein sequence ID" value="MCP9291311.1"/>
    <property type="molecule type" value="Genomic_DNA"/>
</dbReference>
<dbReference type="GO" id="GO:0110001">
    <property type="term" value="C:toxin-antitoxin complex"/>
    <property type="evidence" value="ECO:0007669"/>
    <property type="project" value="InterPro"/>
</dbReference>
<comment type="caution">
    <text evidence="7">The sequence shown here is derived from an EMBL/GenBank/DDBJ whole genome shotgun (WGS) entry which is preliminary data.</text>
</comment>
<dbReference type="InterPro" id="IPR051813">
    <property type="entry name" value="HepT_RNase_toxin"/>
</dbReference>
<evidence type="ECO:0000256" key="1">
    <source>
        <dbReference type="ARBA" id="ARBA00022553"/>
    </source>
</evidence>
<keyword evidence="3" id="KW-0540">Nuclease</keyword>
<dbReference type="AlphaFoldDB" id="A0A9X2RDG1"/>